<evidence type="ECO:0000313" key="11">
    <source>
        <dbReference type="EMBL" id="MFI0794537.1"/>
    </source>
</evidence>
<dbReference type="PANTHER" id="PTHR43318">
    <property type="entry name" value="UDP-N-ACETYLGLUCOSAMINE 4,6-DEHYDRATASE"/>
    <property type="match status" value="1"/>
</dbReference>
<reference evidence="11 12" key="1">
    <citation type="submission" date="2024-10" db="EMBL/GenBank/DDBJ databases">
        <title>The Natural Products Discovery Center: Release of the First 8490 Sequenced Strains for Exploring Actinobacteria Biosynthetic Diversity.</title>
        <authorList>
            <person name="Kalkreuter E."/>
            <person name="Kautsar S.A."/>
            <person name="Yang D."/>
            <person name="Bader C.D."/>
            <person name="Teijaro C.N."/>
            <person name="Fluegel L."/>
            <person name="Davis C.M."/>
            <person name="Simpson J.R."/>
            <person name="Lauterbach L."/>
            <person name="Steele A.D."/>
            <person name="Gui C."/>
            <person name="Meng S."/>
            <person name="Li G."/>
            <person name="Viehrig K."/>
            <person name="Ye F."/>
            <person name="Su P."/>
            <person name="Kiefer A.F."/>
            <person name="Nichols A."/>
            <person name="Cepeda A.J."/>
            <person name="Yan W."/>
            <person name="Fan B."/>
            <person name="Jiang Y."/>
            <person name="Adhikari A."/>
            <person name="Zheng C.-J."/>
            <person name="Schuster L."/>
            <person name="Cowan T.M."/>
            <person name="Smanski M.J."/>
            <person name="Chevrette M.G."/>
            <person name="De Carvalho L.P.S."/>
            <person name="Shen B."/>
        </authorList>
    </citation>
    <scope>NUCLEOTIDE SEQUENCE [LARGE SCALE GENOMIC DNA]</scope>
    <source>
        <strain evidence="11 12">NPDC021253</strain>
    </source>
</reference>
<evidence type="ECO:0000313" key="12">
    <source>
        <dbReference type="Proteomes" id="UP001611075"/>
    </source>
</evidence>
<dbReference type="SUPFAM" id="SSF51735">
    <property type="entry name" value="NAD(P)-binding Rossmann-fold domains"/>
    <property type="match status" value="1"/>
</dbReference>
<evidence type="ECO:0000256" key="1">
    <source>
        <dbReference type="ARBA" id="ARBA00000083"/>
    </source>
</evidence>
<evidence type="ECO:0000256" key="4">
    <source>
        <dbReference type="ARBA" id="ARBA00018569"/>
    </source>
</evidence>
<feature type="domain" description="UDP-glucose 4-epimerase CapD C-terminal" evidence="10">
    <location>
        <begin position="292"/>
        <end position="339"/>
    </location>
</feature>
<comment type="similarity">
    <text evidence="2">Belongs to the polysaccharide synthase family.</text>
</comment>
<keyword evidence="5" id="KW-0448">Lipopolysaccharide biosynthesis</keyword>
<dbReference type="PANTHER" id="PTHR43318:SF2">
    <property type="entry name" value="UDP-N-ACETYLGLUCOSAMINE 4,6-DEHYDRATASE (INVERTING)"/>
    <property type="match status" value="1"/>
</dbReference>
<name>A0ABW7SLG4_9ACTN</name>
<dbReference type="InterPro" id="IPR051203">
    <property type="entry name" value="Polysaccharide_Synthase-Rel"/>
</dbReference>
<dbReference type="EMBL" id="JBIRPU010000012">
    <property type="protein sequence ID" value="MFI0794537.1"/>
    <property type="molecule type" value="Genomic_DNA"/>
</dbReference>
<evidence type="ECO:0000256" key="6">
    <source>
        <dbReference type="ARBA" id="ARBA00023235"/>
    </source>
</evidence>
<dbReference type="Proteomes" id="UP001611075">
    <property type="component" value="Unassembled WGS sequence"/>
</dbReference>
<dbReference type="InterPro" id="IPR036291">
    <property type="entry name" value="NAD(P)-bd_dom_sf"/>
</dbReference>
<dbReference type="CDD" id="cd05237">
    <property type="entry name" value="UDP_invert_4-6DH_SDR_e"/>
    <property type="match status" value="1"/>
</dbReference>
<keyword evidence="12" id="KW-1185">Reference proteome</keyword>
<comment type="catalytic activity">
    <reaction evidence="1">
        <text>UDP-alpha-D-glucose = UDP-alpha-D-galactose</text>
        <dbReference type="Rhea" id="RHEA:22168"/>
        <dbReference type="ChEBI" id="CHEBI:58885"/>
        <dbReference type="ChEBI" id="CHEBI:66914"/>
        <dbReference type="EC" id="5.1.3.2"/>
    </reaction>
</comment>
<evidence type="ECO:0000256" key="3">
    <source>
        <dbReference type="ARBA" id="ARBA00013189"/>
    </source>
</evidence>
<dbReference type="RefSeq" id="WP_396680954.1">
    <property type="nucleotide sequence ID" value="NZ_JBIRPU010000012.1"/>
</dbReference>
<sequence length="351" mass="38216">MDGVLVSAVPAGCRVLITGGTGSFGRTMTRRLLAGDVGEVRVLSRDEAKQDAMRRQLGDDRVRYLVGDTRDADSVLRATRDVDYVFHAAALKQVPSCEFFPLEAVRTNILGSSNVIEAAERNGVGSVVVLSTDKAVHPINAMGMSKAMMEKVAQAYARNNPRSRTVVSCVRYGNVMYSRGSVIPLFVEQIKAGRAPTVTDPTMTRFLMSLADSVDLVEHAFQHARPGDIFIRKAAASTVGDLATAVCELFDAPSKIETIGVRHGEKAHETLASREELAQAEDFGEFYRVPVDARDLNYALYVSEGELGEAPAEEFNSANAQRLDVPQVMELLQTLPEIRAELALRDPVLSC</sequence>
<protein>
    <recommendedName>
        <fullName evidence="4">UDP-glucose 4-epimerase</fullName>
        <ecNumber evidence="3">5.1.3.2</ecNumber>
    </recommendedName>
    <alternativeName>
        <fullName evidence="8">Galactowaldenase</fullName>
    </alternativeName>
    <alternativeName>
        <fullName evidence="7">UDP-galactose 4-epimerase</fullName>
    </alternativeName>
</protein>
<gene>
    <name evidence="11" type="ORF">ACH4OY_17905</name>
</gene>
<evidence type="ECO:0000256" key="5">
    <source>
        <dbReference type="ARBA" id="ARBA00022985"/>
    </source>
</evidence>
<evidence type="ECO:0000259" key="9">
    <source>
        <dbReference type="Pfam" id="PF02719"/>
    </source>
</evidence>
<organism evidence="11 12">
    <name type="scientific">Micromonospora rubida</name>
    <dbReference type="NCBI Taxonomy" id="2697657"/>
    <lineage>
        <taxon>Bacteria</taxon>
        <taxon>Bacillati</taxon>
        <taxon>Actinomycetota</taxon>
        <taxon>Actinomycetes</taxon>
        <taxon>Micromonosporales</taxon>
        <taxon>Micromonosporaceae</taxon>
        <taxon>Micromonospora</taxon>
    </lineage>
</organism>
<evidence type="ECO:0000256" key="2">
    <source>
        <dbReference type="ARBA" id="ARBA00007430"/>
    </source>
</evidence>
<dbReference type="InterPro" id="IPR013692">
    <property type="entry name" value="CapD_C"/>
</dbReference>
<dbReference type="EC" id="5.1.3.2" evidence="3"/>
<keyword evidence="6" id="KW-0413">Isomerase</keyword>
<evidence type="ECO:0000256" key="7">
    <source>
        <dbReference type="ARBA" id="ARBA00031367"/>
    </source>
</evidence>
<proteinExistence type="inferred from homology"/>
<dbReference type="InterPro" id="IPR003869">
    <property type="entry name" value="Polysac_CapD-like"/>
</dbReference>
<accession>A0ABW7SLG4</accession>
<comment type="caution">
    <text evidence="11">The sequence shown here is derived from an EMBL/GenBank/DDBJ whole genome shotgun (WGS) entry which is preliminary data.</text>
</comment>
<evidence type="ECO:0000256" key="8">
    <source>
        <dbReference type="ARBA" id="ARBA00033067"/>
    </source>
</evidence>
<dbReference type="Pfam" id="PF08485">
    <property type="entry name" value="Polysacc_syn_2C"/>
    <property type="match status" value="1"/>
</dbReference>
<evidence type="ECO:0000259" key="10">
    <source>
        <dbReference type="Pfam" id="PF08485"/>
    </source>
</evidence>
<dbReference type="Gene3D" id="3.40.50.720">
    <property type="entry name" value="NAD(P)-binding Rossmann-like Domain"/>
    <property type="match status" value="1"/>
</dbReference>
<dbReference type="Pfam" id="PF02719">
    <property type="entry name" value="Polysacc_synt_2"/>
    <property type="match status" value="1"/>
</dbReference>
<feature type="domain" description="Polysaccharide biosynthesis protein CapD-like" evidence="9">
    <location>
        <begin position="15"/>
        <end position="289"/>
    </location>
</feature>